<dbReference type="Proteomes" id="UP000195273">
    <property type="component" value="Chromosome"/>
</dbReference>
<keyword evidence="3" id="KW-0808">Transferase</keyword>
<dbReference type="PROSITE" id="PS50404">
    <property type="entry name" value="GST_NTER"/>
    <property type="match status" value="1"/>
</dbReference>
<dbReference type="Pfam" id="PF00043">
    <property type="entry name" value="GST_C"/>
    <property type="match status" value="1"/>
</dbReference>
<dbReference type="Pfam" id="PF13409">
    <property type="entry name" value="GST_N_2"/>
    <property type="match status" value="1"/>
</dbReference>
<dbReference type="SFLD" id="SFLDG00358">
    <property type="entry name" value="Main_(cytGST)"/>
    <property type="match status" value="1"/>
</dbReference>
<dbReference type="CDD" id="cd03046">
    <property type="entry name" value="GST_N_GTT1_like"/>
    <property type="match status" value="1"/>
</dbReference>
<dbReference type="InterPro" id="IPR004045">
    <property type="entry name" value="Glutathione_S-Trfase_N"/>
</dbReference>
<dbReference type="STRING" id="1122181.GCA_000382265_02531"/>
<dbReference type="Gene3D" id="3.40.30.10">
    <property type="entry name" value="Glutaredoxin"/>
    <property type="match status" value="1"/>
</dbReference>
<proteinExistence type="predicted"/>
<sequence length="193" mass="21461">MYQIIGPKKSRALRVLWALEELGAPYTHLPDMPGSDAVRALNPSGKVPVLVTEDEALTDSTAIMTYLADRHGALIPAPGTIARAHHDALMHMVLDEMDAILWMAAKHSFILPETQRLPAIKDSLRWEWARSLDRLAPRIAGDCLMGDDFTIADILCAHCLNWGAGIKFDISPAPVQAYQQRMRDRPAFQRLLA</sequence>
<dbReference type="InterPro" id="IPR036249">
    <property type="entry name" value="Thioredoxin-like_sf"/>
</dbReference>
<dbReference type="InterPro" id="IPR040079">
    <property type="entry name" value="Glutathione_S-Trfase"/>
</dbReference>
<dbReference type="SFLD" id="SFLDS00019">
    <property type="entry name" value="Glutathione_Transferase_(cytos"/>
    <property type="match status" value="1"/>
</dbReference>
<dbReference type="PROSITE" id="PS50405">
    <property type="entry name" value="GST_CTER"/>
    <property type="match status" value="1"/>
</dbReference>
<name>A0A1Y0EHB5_9RHOB</name>
<dbReference type="PANTHER" id="PTHR44051">
    <property type="entry name" value="GLUTATHIONE S-TRANSFERASE-RELATED"/>
    <property type="match status" value="1"/>
</dbReference>
<dbReference type="InterPro" id="IPR010987">
    <property type="entry name" value="Glutathione-S-Trfase_C-like"/>
</dbReference>
<dbReference type="InterPro" id="IPR004046">
    <property type="entry name" value="GST_C"/>
</dbReference>
<dbReference type="Gene3D" id="1.20.1050.10">
    <property type="match status" value="1"/>
</dbReference>
<dbReference type="GO" id="GO:0004364">
    <property type="term" value="F:glutathione transferase activity"/>
    <property type="evidence" value="ECO:0007669"/>
    <property type="project" value="UniProtKB-EC"/>
</dbReference>
<organism evidence="3 4">
    <name type="scientific">Yoonia vestfoldensis</name>
    <dbReference type="NCBI Taxonomy" id="245188"/>
    <lineage>
        <taxon>Bacteria</taxon>
        <taxon>Pseudomonadati</taxon>
        <taxon>Pseudomonadota</taxon>
        <taxon>Alphaproteobacteria</taxon>
        <taxon>Rhodobacterales</taxon>
        <taxon>Paracoccaceae</taxon>
        <taxon>Yoonia</taxon>
    </lineage>
</organism>
<dbReference type="KEGG" id="lvs:LOKVESSMR4R_03761"/>
<keyword evidence="4" id="KW-1185">Reference proteome</keyword>
<accession>A0A1Y0EHB5</accession>
<protein>
    <submittedName>
        <fullName evidence="3">Glutathione S-transferase GST-6.0</fullName>
        <ecNumber evidence="3">2.5.1.18</ecNumber>
    </submittedName>
</protein>
<gene>
    <name evidence="3" type="primary">gstB</name>
    <name evidence="3" type="ORF">LOKVESSMR4R_03761</name>
</gene>
<feature type="domain" description="GST C-terminal" evidence="2">
    <location>
        <begin position="79"/>
        <end position="193"/>
    </location>
</feature>
<dbReference type="OrthoDB" id="9810080at2"/>
<dbReference type="AlphaFoldDB" id="A0A1Y0EHB5"/>
<evidence type="ECO:0000313" key="3">
    <source>
        <dbReference type="EMBL" id="ARU03026.1"/>
    </source>
</evidence>
<dbReference type="SUPFAM" id="SSF47616">
    <property type="entry name" value="GST C-terminal domain-like"/>
    <property type="match status" value="1"/>
</dbReference>
<dbReference type="EMBL" id="CP021431">
    <property type="protein sequence ID" value="ARU03026.1"/>
    <property type="molecule type" value="Genomic_DNA"/>
</dbReference>
<evidence type="ECO:0000259" key="2">
    <source>
        <dbReference type="PROSITE" id="PS50405"/>
    </source>
</evidence>
<dbReference type="EC" id="2.5.1.18" evidence="3"/>
<dbReference type="SUPFAM" id="SSF52833">
    <property type="entry name" value="Thioredoxin-like"/>
    <property type="match status" value="1"/>
</dbReference>
<evidence type="ECO:0000259" key="1">
    <source>
        <dbReference type="PROSITE" id="PS50404"/>
    </source>
</evidence>
<dbReference type="RefSeq" id="WP_087211976.1">
    <property type="nucleotide sequence ID" value="NZ_CP021431.1"/>
</dbReference>
<feature type="domain" description="GST N-terminal" evidence="1">
    <location>
        <begin position="1"/>
        <end position="75"/>
    </location>
</feature>
<evidence type="ECO:0000313" key="4">
    <source>
        <dbReference type="Proteomes" id="UP000195273"/>
    </source>
</evidence>
<dbReference type="PANTHER" id="PTHR44051:SF8">
    <property type="entry name" value="GLUTATHIONE S-TRANSFERASE GSTA"/>
    <property type="match status" value="1"/>
</dbReference>
<reference evidence="3 4" key="1">
    <citation type="submission" date="2017-05" db="EMBL/GenBank/DDBJ databases">
        <title>Genome Sequence of Loktanella vestfoldensis Strain SMR4r Isolated from a Culture of the Diatom Skeletonema marinoi.</title>
        <authorList>
            <person name="Topel M."/>
            <person name="Pinder M.I.M."/>
            <person name="Johansson O.N."/>
            <person name="Kourtchenko O."/>
            <person name="Godhe A."/>
            <person name="Clarke A.K."/>
        </authorList>
    </citation>
    <scope>NUCLEOTIDE SEQUENCE [LARGE SCALE GENOMIC DNA]</scope>
    <source>
        <strain evidence="3 4">SMR4r</strain>
    </source>
</reference>
<dbReference type="InterPro" id="IPR036282">
    <property type="entry name" value="Glutathione-S-Trfase_C_sf"/>
</dbReference>